<dbReference type="GO" id="GO:0030017">
    <property type="term" value="C:sarcomere"/>
    <property type="evidence" value="ECO:0007669"/>
    <property type="project" value="UniProtKB-ARBA"/>
</dbReference>
<comment type="similarity">
    <text evidence="2">Belongs to the protein kinase superfamily. CAMK Ser/Thr protein kinase family.</text>
</comment>
<dbReference type="InterPro" id="IPR003598">
    <property type="entry name" value="Ig_sub2"/>
</dbReference>
<dbReference type="FunFam" id="2.60.40.10:FF:000345">
    <property type="entry name" value="Muscle M-line assembly protein unc-89"/>
    <property type="match status" value="1"/>
</dbReference>
<comment type="subcellular location">
    <subcellularLocation>
        <location evidence="1">Cytoplasm</location>
    </subcellularLocation>
</comment>
<feature type="domain" description="Ig-like" evidence="7">
    <location>
        <begin position="1"/>
        <end position="85"/>
    </location>
</feature>
<dbReference type="InterPro" id="IPR007110">
    <property type="entry name" value="Ig-like_dom"/>
</dbReference>
<dbReference type="PANTHER" id="PTHR47633">
    <property type="entry name" value="IMMUNOGLOBULIN"/>
    <property type="match status" value="1"/>
</dbReference>
<dbReference type="InterPro" id="IPR013098">
    <property type="entry name" value="Ig_I-set"/>
</dbReference>
<name>A0AA89BKS4_PINIB</name>
<keyword evidence="6" id="KW-0393">Immunoglobulin domain</keyword>
<sequence>MPEQTKAPLGGSKRFECRVVGFPRPTVQWFKDGRDITHDDRFEFDYSIDGVITMVIHNVTFKDQGVYSCRAENSEGWAATAAILNVRAIQGYIEKDTVHEMQFEIGGMKQDSSEINEGTGQLKIKSRYDDFISKIGGKGSIHDSMRSDFDINGDSNITDSKADAWKIDTTTNVNNVSDDTDTGSKGILREEQEESKAKDKDNMLRPSAKRRLSDLDVHLRMMNEKVAPFFDHSLEEERTMRRKVN</sequence>
<dbReference type="SUPFAM" id="SSF48726">
    <property type="entry name" value="Immunoglobulin"/>
    <property type="match status" value="1"/>
</dbReference>
<keyword evidence="4" id="KW-0677">Repeat</keyword>
<accession>A0AA89BKS4</accession>
<dbReference type="Pfam" id="PF07679">
    <property type="entry name" value="I-set"/>
    <property type="match status" value="1"/>
</dbReference>
<evidence type="ECO:0000256" key="5">
    <source>
        <dbReference type="ARBA" id="ARBA00023157"/>
    </source>
</evidence>
<protein>
    <recommendedName>
        <fullName evidence="7">Ig-like domain-containing protein</fullName>
    </recommendedName>
</protein>
<dbReference type="InterPro" id="IPR003599">
    <property type="entry name" value="Ig_sub"/>
</dbReference>
<evidence type="ECO:0000259" key="7">
    <source>
        <dbReference type="PROSITE" id="PS50835"/>
    </source>
</evidence>
<proteinExistence type="inferred from homology"/>
<gene>
    <name evidence="8" type="ORF">FSP39_010158</name>
</gene>
<evidence type="ECO:0000256" key="4">
    <source>
        <dbReference type="ARBA" id="ARBA00022737"/>
    </source>
</evidence>
<dbReference type="SMART" id="SM00408">
    <property type="entry name" value="IGc2"/>
    <property type="match status" value="1"/>
</dbReference>
<dbReference type="EMBL" id="VSWD01000014">
    <property type="protein sequence ID" value="KAK3082965.1"/>
    <property type="molecule type" value="Genomic_DNA"/>
</dbReference>
<evidence type="ECO:0000313" key="9">
    <source>
        <dbReference type="Proteomes" id="UP001186944"/>
    </source>
</evidence>
<dbReference type="AlphaFoldDB" id="A0AA89BKS4"/>
<organism evidence="8 9">
    <name type="scientific">Pinctada imbricata</name>
    <name type="common">Atlantic pearl-oyster</name>
    <name type="synonym">Pinctada martensii</name>
    <dbReference type="NCBI Taxonomy" id="66713"/>
    <lineage>
        <taxon>Eukaryota</taxon>
        <taxon>Metazoa</taxon>
        <taxon>Spiralia</taxon>
        <taxon>Lophotrochozoa</taxon>
        <taxon>Mollusca</taxon>
        <taxon>Bivalvia</taxon>
        <taxon>Autobranchia</taxon>
        <taxon>Pteriomorphia</taxon>
        <taxon>Pterioida</taxon>
        <taxon>Pterioidea</taxon>
        <taxon>Pteriidae</taxon>
        <taxon>Pinctada</taxon>
    </lineage>
</organism>
<keyword evidence="5" id="KW-1015">Disulfide bond</keyword>
<evidence type="ECO:0000256" key="3">
    <source>
        <dbReference type="ARBA" id="ARBA00022490"/>
    </source>
</evidence>
<reference evidence="8" key="1">
    <citation type="submission" date="2019-08" db="EMBL/GenBank/DDBJ databases">
        <title>The improved chromosome-level genome for the pearl oyster Pinctada fucata martensii using PacBio sequencing and Hi-C.</title>
        <authorList>
            <person name="Zheng Z."/>
        </authorList>
    </citation>
    <scope>NUCLEOTIDE SEQUENCE</scope>
    <source>
        <strain evidence="8">ZZ-2019</strain>
        <tissue evidence="8">Adductor muscle</tissue>
    </source>
</reference>
<comment type="caution">
    <text evidence="8">The sequence shown here is derived from an EMBL/GenBank/DDBJ whole genome shotgun (WGS) entry which is preliminary data.</text>
</comment>
<keyword evidence="9" id="KW-1185">Reference proteome</keyword>
<evidence type="ECO:0000256" key="1">
    <source>
        <dbReference type="ARBA" id="ARBA00004496"/>
    </source>
</evidence>
<evidence type="ECO:0000256" key="2">
    <source>
        <dbReference type="ARBA" id="ARBA00006692"/>
    </source>
</evidence>
<evidence type="ECO:0000256" key="6">
    <source>
        <dbReference type="ARBA" id="ARBA00023319"/>
    </source>
</evidence>
<dbReference type="InterPro" id="IPR036179">
    <property type="entry name" value="Ig-like_dom_sf"/>
</dbReference>
<dbReference type="InterPro" id="IPR013783">
    <property type="entry name" value="Ig-like_fold"/>
</dbReference>
<keyword evidence="3" id="KW-0963">Cytoplasm</keyword>
<dbReference type="Gene3D" id="2.60.40.10">
    <property type="entry name" value="Immunoglobulins"/>
    <property type="match status" value="1"/>
</dbReference>
<dbReference type="Proteomes" id="UP001186944">
    <property type="component" value="Unassembled WGS sequence"/>
</dbReference>
<evidence type="ECO:0000313" key="8">
    <source>
        <dbReference type="EMBL" id="KAK3082965.1"/>
    </source>
</evidence>
<dbReference type="SMART" id="SM00409">
    <property type="entry name" value="IG"/>
    <property type="match status" value="1"/>
</dbReference>
<dbReference type="PROSITE" id="PS50835">
    <property type="entry name" value="IG_LIKE"/>
    <property type="match status" value="1"/>
</dbReference>